<evidence type="ECO:0000313" key="11">
    <source>
        <dbReference type="Proteomes" id="UP001328107"/>
    </source>
</evidence>
<dbReference type="FunFam" id="3.30.160.60:FF:000446">
    <property type="entry name" value="Zinc finger protein"/>
    <property type="match status" value="1"/>
</dbReference>
<dbReference type="InterPro" id="IPR013087">
    <property type="entry name" value="Znf_C2H2_type"/>
</dbReference>
<protein>
    <recommendedName>
        <fullName evidence="9">C2H2-type domain-containing protein</fullName>
    </recommendedName>
</protein>
<dbReference type="SMART" id="SM00355">
    <property type="entry name" value="ZnF_C2H2"/>
    <property type="match status" value="2"/>
</dbReference>
<evidence type="ECO:0000256" key="7">
    <source>
        <dbReference type="PROSITE-ProRule" id="PRU00042"/>
    </source>
</evidence>
<evidence type="ECO:0000256" key="4">
    <source>
        <dbReference type="ARBA" id="ARBA00022771"/>
    </source>
</evidence>
<evidence type="ECO:0000256" key="5">
    <source>
        <dbReference type="ARBA" id="ARBA00022833"/>
    </source>
</evidence>
<keyword evidence="4 7" id="KW-0863">Zinc-finger</keyword>
<feature type="domain" description="C2H2-type" evidence="9">
    <location>
        <begin position="128"/>
        <end position="155"/>
    </location>
</feature>
<name>A0AAN4ZLR4_9BILA</name>
<dbReference type="Proteomes" id="UP001328107">
    <property type="component" value="Unassembled WGS sequence"/>
</dbReference>
<reference evidence="11" key="1">
    <citation type="submission" date="2022-10" db="EMBL/GenBank/DDBJ databases">
        <title>Genome assembly of Pristionchus species.</title>
        <authorList>
            <person name="Yoshida K."/>
            <person name="Sommer R.J."/>
        </authorList>
    </citation>
    <scope>NUCLEOTIDE SEQUENCE [LARGE SCALE GENOMIC DNA]</scope>
    <source>
        <strain evidence="11">RS5460</strain>
    </source>
</reference>
<feature type="compositionally biased region" description="Basic residues" evidence="8">
    <location>
        <begin position="107"/>
        <end position="124"/>
    </location>
</feature>
<dbReference type="EMBL" id="BTRK01000002">
    <property type="protein sequence ID" value="GMR39315.1"/>
    <property type="molecule type" value="Genomic_DNA"/>
</dbReference>
<proteinExistence type="predicted"/>
<dbReference type="GO" id="GO:0008270">
    <property type="term" value="F:zinc ion binding"/>
    <property type="evidence" value="ECO:0007669"/>
    <property type="project" value="UniProtKB-KW"/>
</dbReference>
<dbReference type="PROSITE" id="PS00028">
    <property type="entry name" value="ZINC_FINGER_C2H2_1"/>
    <property type="match status" value="2"/>
</dbReference>
<feature type="compositionally biased region" description="Basic and acidic residues" evidence="8">
    <location>
        <begin position="79"/>
        <end position="88"/>
    </location>
</feature>
<feature type="domain" description="C2H2-type" evidence="9">
    <location>
        <begin position="157"/>
        <end position="181"/>
    </location>
</feature>
<evidence type="ECO:0000256" key="6">
    <source>
        <dbReference type="ARBA" id="ARBA00023242"/>
    </source>
</evidence>
<keyword evidence="2" id="KW-0479">Metal-binding</keyword>
<evidence type="ECO:0000313" key="10">
    <source>
        <dbReference type="EMBL" id="GMR39315.1"/>
    </source>
</evidence>
<evidence type="ECO:0000259" key="9">
    <source>
        <dbReference type="PROSITE" id="PS50157"/>
    </source>
</evidence>
<dbReference type="InterPro" id="IPR050331">
    <property type="entry name" value="Zinc_finger"/>
</dbReference>
<dbReference type="InterPro" id="IPR036236">
    <property type="entry name" value="Znf_C2H2_sf"/>
</dbReference>
<dbReference type="Pfam" id="PF13894">
    <property type="entry name" value="zf-C2H2_4"/>
    <property type="match status" value="1"/>
</dbReference>
<dbReference type="PANTHER" id="PTHR16515">
    <property type="entry name" value="PR DOMAIN ZINC FINGER PROTEIN"/>
    <property type="match status" value="1"/>
</dbReference>
<dbReference type="GO" id="GO:0000122">
    <property type="term" value="P:negative regulation of transcription by RNA polymerase II"/>
    <property type="evidence" value="ECO:0007669"/>
    <property type="project" value="UniProtKB-ARBA"/>
</dbReference>
<sequence length="181" mass="21268">FISVNITEMSHFERAFESTLTNAVEILQSVLHIDDNRESLLGNLLLELSDSANSAKKWLELRESRKISSIKYTKIKENEYDNMEHADEQTDCDSSSSVDESEGDTKSKRKRVLSKKNSNRKRGGEKKFECDECGRWFTRKDTLKAHKRSHLETEEPHKCDECDRRFGSTYHLECHKRNHWR</sequence>
<keyword evidence="3" id="KW-0677">Repeat</keyword>
<keyword evidence="6" id="KW-0539">Nucleus</keyword>
<dbReference type="PANTHER" id="PTHR16515:SF66">
    <property type="entry name" value="C2H2-TYPE DOMAIN-CONTAINING PROTEIN"/>
    <property type="match status" value="1"/>
</dbReference>
<dbReference type="AlphaFoldDB" id="A0AAN4ZLR4"/>
<organism evidence="10 11">
    <name type="scientific">Pristionchus mayeri</name>
    <dbReference type="NCBI Taxonomy" id="1317129"/>
    <lineage>
        <taxon>Eukaryota</taxon>
        <taxon>Metazoa</taxon>
        <taxon>Ecdysozoa</taxon>
        <taxon>Nematoda</taxon>
        <taxon>Chromadorea</taxon>
        <taxon>Rhabditida</taxon>
        <taxon>Rhabditina</taxon>
        <taxon>Diplogasteromorpha</taxon>
        <taxon>Diplogasteroidea</taxon>
        <taxon>Neodiplogasteridae</taxon>
        <taxon>Pristionchus</taxon>
    </lineage>
</organism>
<dbReference type="GO" id="GO:0005634">
    <property type="term" value="C:nucleus"/>
    <property type="evidence" value="ECO:0007669"/>
    <property type="project" value="UniProtKB-SubCell"/>
</dbReference>
<keyword evidence="5" id="KW-0862">Zinc</keyword>
<dbReference type="SUPFAM" id="SSF57667">
    <property type="entry name" value="beta-beta-alpha zinc fingers"/>
    <property type="match status" value="1"/>
</dbReference>
<dbReference type="Gene3D" id="3.30.160.60">
    <property type="entry name" value="Classic Zinc Finger"/>
    <property type="match status" value="1"/>
</dbReference>
<evidence type="ECO:0000256" key="3">
    <source>
        <dbReference type="ARBA" id="ARBA00022737"/>
    </source>
</evidence>
<comment type="subcellular location">
    <subcellularLocation>
        <location evidence="1">Nucleus</location>
    </subcellularLocation>
</comment>
<accession>A0AAN4ZLR4</accession>
<evidence type="ECO:0000256" key="1">
    <source>
        <dbReference type="ARBA" id="ARBA00004123"/>
    </source>
</evidence>
<keyword evidence="11" id="KW-1185">Reference proteome</keyword>
<dbReference type="PROSITE" id="PS50157">
    <property type="entry name" value="ZINC_FINGER_C2H2_2"/>
    <property type="match status" value="2"/>
</dbReference>
<feature type="region of interest" description="Disordered" evidence="8">
    <location>
        <begin position="79"/>
        <end position="125"/>
    </location>
</feature>
<comment type="caution">
    <text evidence="10">The sequence shown here is derived from an EMBL/GenBank/DDBJ whole genome shotgun (WGS) entry which is preliminary data.</text>
</comment>
<feature type="non-terminal residue" evidence="10">
    <location>
        <position position="1"/>
    </location>
</feature>
<evidence type="ECO:0000256" key="2">
    <source>
        <dbReference type="ARBA" id="ARBA00022723"/>
    </source>
</evidence>
<dbReference type="Pfam" id="PF13912">
    <property type="entry name" value="zf-C2H2_6"/>
    <property type="match status" value="1"/>
</dbReference>
<evidence type="ECO:0000256" key="8">
    <source>
        <dbReference type="SAM" id="MobiDB-lite"/>
    </source>
</evidence>
<gene>
    <name evidence="10" type="ORF">PMAYCL1PPCAC_09510</name>
</gene>